<dbReference type="Proteomes" id="UP000628775">
    <property type="component" value="Unassembled WGS sequence"/>
</dbReference>
<sequence>MTFTYRMIEVATALFIVITAWLIYQDPFVSQQKHAPKQHEALSQSAKAPSSAQLQASDLFNQIMKQLKQKGLPVSSLTSEAHSPTHIQLTVLPTTPNLKENQKQDIEAVIHDVAESNGFNPDTFQVKMTAKGSSSRN</sequence>
<name>A0A8J3DTV4_9BACL</name>
<dbReference type="RefSeq" id="WP_188694332.1">
    <property type="nucleotide sequence ID" value="NZ_BMIR01000011.1"/>
</dbReference>
<evidence type="ECO:0000313" key="1">
    <source>
        <dbReference type="EMBL" id="GGE44855.1"/>
    </source>
</evidence>
<evidence type="ECO:0000313" key="2">
    <source>
        <dbReference type="Proteomes" id="UP000628775"/>
    </source>
</evidence>
<dbReference type="EMBL" id="BMIR01000011">
    <property type="protein sequence ID" value="GGE44855.1"/>
    <property type="molecule type" value="Genomic_DNA"/>
</dbReference>
<gene>
    <name evidence="1" type="ORF">GCM10011391_24620</name>
</gene>
<proteinExistence type="predicted"/>
<keyword evidence="2" id="KW-1185">Reference proteome</keyword>
<reference evidence="1" key="2">
    <citation type="submission" date="2020-09" db="EMBL/GenBank/DDBJ databases">
        <authorList>
            <person name="Sun Q."/>
            <person name="Zhou Y."/>
        </authorList>
    </citation>
    <scope>NUCLEOTIDE SEQUENCE</scope>
    <source>
        <strain evidence="1">CGMCC 1.15371</strain>
    </source>
</reference>
<protein>
    <submittedName>
        <fullName evidence="1">Uncharacterized protein</fullName>
    </submittedName>
</protein>
<reference evidence="1" key="1">
    <citation type="journal article" date="2014" name="Int. J. Syst. Evol. Microbiol.">
        <title>Complete genome sequence of Corynebacterium casei LMG S-19264T (=DSM 44701T), isolated from a smear-ripened cheese.</title>
        <authorList>
            <consortium name="US DOE Joint Genome Institute (JGI-PGF)"/>
            <person name="Walter F."/>
            <person name="Albersmeier A."/>
            <person name="Kalinowski J."/>
            <person name="Ruckert C."/>
        </authorList>
    </citation>
    <scope>NUCLEOTIDE SEQUENCE</scope>
    <source>
        <strain evidence="1">CGMCC 1.15371</strain>
    </source>
</reference>
<comment type="caution">
    <text evidence="1">The sequence shown here is derived from an EMBL/GenBank/DDBJ whole genome shotgun (WGS) entry which is preliminary data.</text>
</comment>
<accession>A0A8J3DTV4</accession>
<dbReference type="AlphaFoldDB" id="A0A8J3DTV4"/>
<organism evidence="1 2">
    <name type="scientific">Pullulanibacillus camelliae</name>
    <dbReference type="NCBI Taxonomy" id="1707096"/>
    <lineage>
        <taxon>Bacteria</taxon>
        <taxon>Bacillati</taxon>
        <taxon>Bacillota</taxon>
        <taxon>Bacilli</taxon>
        <taxon>Bacillales</taxon>
        <taxon>Sporolactobacillaceae</taxon>
        <taxon>Pullulanibacillus</taxon>
    </lineage>
</organism>